<dbReference type="Pfam" id="PF05066">
    <property type="entry name" value="HARE-HTH"/>
    <property type="match status" value="1"/>
</dbReference>
<accession>M3FUS1</accession>
<gene>
    <name evidence="3" type="ORF">LEP1GSC188_4152</name>
</gene>
<keyword evidence="1" id="KW-0804">Transcription</keyword>
<dbReference type="Proteomes" id="UP000011770">
    <property type="component" value="Unassembled WGS sequence"/>
</dbReference>
<reference evidence="3 4" key="1">
    <citation type="submission" date="2013-01" db="EMBL/GenBank/DDBJ databases">
        <authorList>
            <person name="Harkins D.M."/>
            <person name="Durkin A.S."/>
            <person name="Brinkac L.M."/>
            <person name="Haft D.H."/>
            <person name="Selengut J.D."/>
            <person name="Sanka R."/>
            <person name="DePew J."/>
            <person name="Purushe J."/>
            <person name="Tulsiani S.M."/>
            <person name="Graham G.C."/>
            <person name="Burns M.-A."/>
            <person name="Dohnt M.F."/>
            <person name="Smythe L.D."/>
            <person name="McKay D.B."/>
            <person name="Craig S.B."/>
            <person name="Vinetz J.M."/>
            <person name="Sutton G.G."/>
            <person name="Nierman W.C."/>
            <person name="Fouts D.E."/>
        </authorList>
    </citation>
    <scope>NUCLEOTIDE SEQUENCE [LARGE SCALE GENOMIC DNA]</scope>
    <source>
        <strain evidence="3 4">LT2116</strain>
    </source>
</reference>
<dbReference type="AlphaFoldDB" id="M3FUS1"/>
<evidence type="ECO:0000313" key="4">
    <source>
        <dbReference type="Proteomes" id="UP000011770"/>
    </source>
</evidence>
<proteinExistence type="predicted"/>
<dbReference type="InterPro" id="IPR007759">
    <property type="entry name" value="Asxl_HARE-HTH"/>
</dbReference>
<sequence>MNFLEFSIKVLKESNRPLTHIEIWEIGKEKGYDTRVSSKGKTPWQTIATRIYVDIRDNPNSPFINLKLRPTKFFLKELMSKELEKLIQSDEDNSASIIPLQ</sequence>
<organism evidence="3 4">
    <name type="scientific">Leptospira weilii serovar Topaz str. LT2116</name>
    <dbReference type="NCBI Taxonomy" id="1088540"/>
    <lineage>
        <taxon>Bacteria</taxon>
        <taxon>Pseudomonadati</taxon>
        <taxon>Spirochaetota</taxon>
        <taxon>Spirochaetia</taxon>
        <taxon>Leptospirales</taxon>
        <taxon>Leptospiraceae</taxon>
        <taxon>Leptospira</taxon>
    </lineage>
</organism>
<protein>
    <submittedName>
        <fullName evidence="3">PF04373 domain protein</fullName>
    </submittedName>
</protein>
<feature type="domain" description="HTH HARE-type" evidence="2">
    <location>
        <begin position="1"/>
        <end position="78"/>
    </location>
</feature>
<comment type="caution">
    <text evidence="3">The sequence shown here is derived from an EMBL/GenBank/DDBJ whole genome shotgun (WGS) entry which is preliminary data.</text>
</comment>
<dbReference type="PROSITE" id="PS51913">
    <property type="entry name" value="HTH_HARE"/>
    <property type="match status" value="1"/>
</dbReference>
<evidence type="ECO:0000313" key="3">
    <source>
        <dbReference type="EMBL" id="EMF84022.1"/>
    </source>
</evidence>
<evidence type="ECO:0000259" key="2">
    <source>
        <dbReference type="PROSITE" id="PS51913"/>
    </source>
</evidence>
<evidence type="ECO:0000256" key="1">
    <source>
        <dbReference type="ARBA" id="ARBA00023163"/>
    </source>
</evidence>
<dbReference type="EMBL" id="AHOR02000010">
    <property type="protein sequence ID" value="EMF84022.1"/>
    <property type="molecule type" value="Genomic_DNA"/>
</dbReference>
<name>M3FUS1_9LEPT</name>
<dbReference type="GO" id="GO:0006355">
    <property type="term" value="P:regulation of DNA-templated transcription"/>
    <property type="evidence" value="ECO:0007669"/>
    <property type="project" value="InterPro"/>
</dbReference>